<dbReference type="GO" id="GO:0015074">
    <property type="term" value="P:DNA integration"/>
    <property type="evidence" value="ECO:0007669"/>
    <property type="project" value="InterPro"/>
</dbReference>
<dbReference type="InterPro" id="IPR041373">
    <property type="entry name" value="RT_RNaseH"/>
</dbReference>
<dbReference type="PANTHER" id="PTHR37984:SF5">
    <property type="entry name" value="PROTEIN NYNRIN-LIKE"/>
    <property type="match status" value="1"/>
</dbReference>
<evidence type="ECO:0000313" key="9">
    <source>
        <dbReference type="EMBL" id="CAG2228703.1"/>
    </source>
</evidence>
<accession>A0A8S3T528</accession>
<reference evidence="9" key="1">
    <citation type="submission" date="2021-03" db="EMBL/GenBank/DDBJ databases">
        <authorList>
            <person name="Bekaert M."/>
        </authorList>
    </citation>
    <scope>NUCLEOTIDE SEQUENCE</scope>
</reference>
<keyword evidence="10" id="KW-1185">Reference proteome</keyword>
<dbReference type="InterPro" id="IPR036397">
    <property type="entry name" value="RNaseH_sf"/>
</dbReference>
<dbReference type="GO" id="GO:0003676">
    <property type="term" value="F:nucleic acid binding"/>
    <property type="evidence" value="ECO:0007669"/>
    <property type="project" value="InterPro"/>
</dbReference>
<dbReference type="InterPro" id="IPR050951">
    <property type="entry name" value="Retrovirus_Pol_polyprotein"/>
</dbReference>
<dbReference type="OrthoDB" id="6773263at2759"/>
<dbReference type="AlphaFoldDB" id="A0A8S3T528"/>
<dbReference type="CDD" id="cd01647">
    <property type="entry name" value="RT_LTR"/>
    <property type="match status" value="1"/>
</dbReference>
<gene>
    <name evidence="9" type="ORF">MEDL_41620</name>
</gene>
<evidence type="ECO:0000259" key="8">
    <source>
        <dbReference type="PROSITE" id="PS50994"/>
    </source>
</evidence>
<evidence type="ECO:0000256" key="2">
    <source>
        <dbReference type="ARBA" id="ARBA00022695"/>
    </source>
</evidence>
<evidence type="ECO:0000256" key="4">
    <source>
        <dbReference type="ARBA" id="ARBA00022759"/>
    </source>
</evidence>
<dbReference type="Gene3D" id="2.40.70.10">
    <property type="entry name" value="Acid Proteases"/>
    <property type="match status" value="1"/>
</dbReference>
<evidence type="ECO:0000256" key="7">
    <source>
        <dbReference type="SAM" id="MobiDB-lite"/>
    </source>
</evidence>
<dbReference type="Pfam" id="PF17917">
    <property type="entry name" value="RT_RNaseH"/>
    <property type="match status" value="1"/>
</dbReference>
<protein>
    <recommendedName>
        <fullName evidence="8">Integrase catalytic domain-containing protein</fullName>
    </recommendedName>
</protein>
<dbReference type="Gene3D" id="3.30.420.10">
    <property type="entry name" value="Ribonuclease H-like superfamily/Ribonuclease H"/>
    <property type="match status" value="1"/>
</dbReference>
<dbReference type="InterPro" id="IPR001969">
    <property type="entry name" value="Aspartic_peptidase_AS"/>
</dbReference>
<evidence type="ECO:0000256" key="1">
    <source>
        <dbReference type="ARBA" id="ARBA00022679"/>
    </source>
</evidence>
<dbReference type="Pfam" id="PF13975">
    <property type="entry name" value="gag-asp_proteas"/>
    <property type="match status" value="1"/>
</dbReference>
<keyword evidence="4" id="KW-0255">Endonuclease</keyword>
<keyword evidence="3" id="KW-0540">Nuclease</keyword>
<dbReference type="GO" id="GO:0004190">
    <property type="term" value="F:aspartic-type endopeptidase activity"/>
    <property type="evidence" value="ECO:0007669"/>
    <property type="project" value="InterPro"/>
</dbReference>
<feature type="region of interest" description="Disordered" evidence="7">
    <location>
        <begin position="543"/>
        <end position="566"/>
    </location>
</feature>
<evidence type="ECO:0000256" key="6">
    <source>
        <dbReference type="ARBA" id="ARBA00022918"/>
    </source>
</evidence>
<keyword evidence="6" id="KW-0695">RNA-directed DNA polymerase</keyword>
<feature type="domain" description="Integrase catalytic" evidence="8">
    <location>
        <begin position="691"/>
        <end position="863"/>
    </location>
</feature>
<organism evidence="9 10">
    <name type="scientific">Mytilus edulis</name>
    <name type="common">Blue mussel</name>
    <dbReference type="NCBI Taxonomy" id="6550"/>
    <lineage>
        <taxon>Eukaryota</taxon>
        <taxon>Metazoa</taxon>
        <taxon>Spiralia</taxon>
        <taxon>Lophotrochozoa</taxon>
        <taxon>Mollusca</taxon>
        <taxon>Bivalvia</taxon>
        <taxon>Autobranchia</taxon>
        <taxon>Pteriomorphia</taxon>
        <taxon>Mytilida</taxon>
        <taxon>Mytiloidea</taxon>
        <taxon>Mytilidae</taxon>
        <taxon>Mytilinae</taxon>
        <taxon>Mytilus</taxon>
    </lineage>
</organism>
<dbReference type="GO" id="GO:0006508">
    <property type="term" value="P:proteolysis"/>
    <property type="evidence" value="ECO:0007669"/>
    <property type="project" value="InterPro"/>
</dbReference>
<dbReference type="SUPFAM" id="SSF56672">
    <property type="entry name" value="DNA/RNA polymerases"/>
    <property type="match status" value="1"/>
</dbReference>
<feature type="compositionally biased region" description="Acidic residues" evidence="7">
    <location>
        <begin position="990"/>
        <end position="999"/>
    </location>
</feature>
<dbReference type="Gene3D" id="3.10.10.10">
    <property type="entry name" value="HIV Type 1 Reverse Transcriptase, subunit A, domain 1"/>
    <property type="match status" value="1"/>
</dbReference>
<dbReference type="Proteomes" id="UP000683360">
    <property type="component" value="Unassembled WGS sequence"/>
</dbReference>
<feature type="region of interest" description="Disordered" evidence="7">
    <location>
        <begin position="963"/>
        <end position="1063"/>
    </location>
</feature>
<keyword evidence="1" id="KW-0808">Transferase</keyword>
<dbReference type="FunFam" id="3.30.420.10:FF:000032">
    <property type="entry name" value="Retrovirus-related Pol polyprotein from transposon 297-like Protein"/>
    <property type="match status" value="1"/>
</dbReference>
<sequence length="1234" mass="142158">MARRKYKKGWCCRQPRCAALSPITDQEPDFEFTASLQRNLINLTIEDQSEKCLIDSGAAFSCISKHVLHKVKPNAKIQRSSLFSAVGVCGEVHPILGETVLQLTFGKFKIQQKFRVFETIHARIILGIDFLQEHQVKTDFGKMTITIQECEGHHNSESFVNLHSVSVETSTEITSQIGIAETLSETIIPPHSEIVLALRMERFKHGTTLLLEPKVDLSKLHCLAGAKAISNVNKGLVTYRLLNPTNQEIVLPQKTKIVKAIPVHSDNIQKFLEINSAEINHVNNQPESEQISTKSKFDLNLDLDKCELSERQRFQLKNFLEKNRDIFAKDLSELGQTDMHYHPIYTDNSKPVSAAPYRQTPKMREELEKQLDEMEKYGIIEESQSPWHSPVVLVKKPNNSFRLCVDFRSLNRITEPVSFPILHMTDVFDTLADSQAEIFSTLDLKSGFWQVPLDPATKHKSAFITHKGSELKWHITDKEALALVEGIQHFRHYLANQEFLVITDNISVKYLQKIKDCNGRLGRWSLLLQAYNFKIQHRSGNKNPADFLSRQDHPNTEPEHSSELSEHLYSISDNQKEYTEATLFYGGENVDSIISSLNNIQHIQGINNIVLPNLAIEQQRCPDLTDIIQYKQFGQVPVDPAKARTIVAESYNYESRRWHFEALLLQTLQKRFHKMKGLSNKLLYQRFCGMTYLSPITIVLLEVDIRDLKGHMQLSTYYGLPTTKDKFKHILLVVDSYSKWCEAFPLRTQEAKEVANVLYKEIITRYGAPHLISDRGKTFVSNIVKALSELFNITRHLTSSYHPQTNGSVERMNSVILQAFRAYTKDMQDDWIDYLPGIMMAYRATPATQSTDYSPFFLLYGREMSLPIDTSLVPKDHLTQDNKIFLARILQNLETTRTKAAKNIELAQQKYKQNYDKEQKIHNLDQHNVFGYTAQKFQLEKLQNYTVSGNCATNKEVKSLVNAQRLKPYHDPEARPTNIPNDMVNNMDEHDPDELDDQPDLPIPQPNNNNQQIQEDRTDRNNEQVDQPENQDNNNVPDTQPTLVRGNNAPVKDTRPSCKDCDRGNCKPFSENEIDSIISSARGNGTLYYKIKFTESTRKTDWYFTCKIPCRSLFLVQHHNKQAWQPMTMAKDHAATFIETRKEAFKIHRHELRMQYMKHKFKYGDKKPFITGPTTEAIFEAFINKDGKDEFLISYKNMNIPPEWALMAETPNGLMDTFLNKLEDQYNTEISIDW</sequence>
<dbReference type="InterPro" id="IPR001584">
    <property type="entry name" value="Integrase_cat-core"/>
</dbReference>
<dbReference type="PROSITE" id="PS00141">
    <property type="entry name" value="ASP_PROTEASE"/>
    <property type="match status" value="1"/>
</dbReference>
<evidence type="ECO:0000313" key="10">
    <source>
        <dbReference type="Proteomes" id="UP000683360"/>
    </source>
</evidence>
<keyword evidence="2" id="KW-0548">Nucleotidyltransferase</keyword>
<dbReference type="CDD" id="cd09274">
    <property type="entry name" value="RNase_HI_RT_Ty3"/>
    <property type="match status" value="1"/>
</dbReference>
<dbReference type="GO" id="GO:0003964">
    <property type="term" value="F:RNA-directed DNA polymerase activity"/>
    <property type="evidence" value="ECO:0007669"/>
    <property type="project" value="UniProtKB-KW"/>
</dbReference>
<evidence type="ECO:0000256" key="3">
    <source>
        <dbReference type="ARBA" id="ARBA00022722"/>
    </source>
</evidence>
<dbReference type="PANTHER" id="PTHR37984">
    <property type="entry name" value="PROTEIN CBG26694"/>
    <property type="match status" value="1"/>
</dbReference>
<feature type="compositionally biased region" description="Basic and acidic residues" evidence="7">
    <location>
        <begin position="1014"/>
        <end position="1023"/>
    </location>
</feature>
<dbReference type="InterPro" id="IPR021109">
    <property type="entry name" value="Peptidase_aspartic_dom_sf"/>
</dbReference>
<dbReference type="EMBL" id="CAJPWZ010002000">
    <property type="protein sequence ID" value="CAG2228703.1"/>
    <property type="molecule type" value="Genomic_DNA"/>
</dbReference>
<dbReference type="InterPro" id="IPR012337">
    <property type="entry name" value="RNaseH-like_sf"/>
</dbReference>
<proteinExistence type="predicted"/>
<dbReference type="InterPro" id="IPR043502">
    <property type="entry name" value="DNA/RNA_pol_sf"/>
</dbReference>
<dbReference type="SUPFAM" id="SSF50630">
    <property type="entry name" value="Acid proteases"/>
    <property type="match status" value="1"/>
</dbReference>
<comment type="caution">
    <text evidence="9">The sequence shown here is derived from an EMBL/GenBank/DDBJ whole genome shotgun (WGS) entry which is preliminary data.</text>
</comment>
<dbReference type="Pfam" id="PF00665">
    <property type="entry name" value="rve"/>
    <property type="match status" value="1"/>
</dbReference>
<dbReference type="SUPFAM" id="SSF53098">
    <property type="entry name" value="Ribonuclease H-like"/>
    <property type="match status" value="1"/>
</dbReference>
<keyword evidence="5" id="KW-0378">Hydrolase</keyword>
<name>A0A8S3T528_MYTED</name>
<feature type="compositionally biased region" description="Basic and acidic residues" evidence="7">
    <location>
        <begin position="1052"/>
        <end position="1063"/>
    </location>
</feature>
<feature type="compositionally biased region" description="Basic and acidic residues" evidence="7">
    <location>
        <begin position="549"/>
        <end position="566"/>
    </location>
</feature>
<evidence type="ECO:0000256" key="5">
    <source>
        <dbReference type="ARBA" id="ARBA00022801"/>
    </source>
</evidence>
<feature type="compositionally biased region" description="Polar residues" evidence="7">
    <location>
        <begin position="1024"/>
        <end position="1042"/>
    </location>
</feature>
<dbReference type="GO" id="GO:0004519">
    <property type="term" value="F:endonuclease activity"/>
    <property type="evidence" value="ECO:0007669"/>
    <property type="project" value="UniProtKB-KW"/>
</dbReference>
<dbReference type="PROSITE" id="PS50994">
    <property type="entry name" value="INTEGRASE"/>
    <property type="match status" value="1"/>
</dbReference>
<dbReference type="CDD" id="cd00303">
    <property type="entry name" value="retropepsin_like"/>
    <property type="match status" value="1"/>
</dbReference>